<gene>
    <name evidence="2" type="ORF">MENT_LOCUS12344</name>
</gene>
<organism evidence="2 3">
    <name type="scientific">Meloidogyne enterolobii</name>
    <name type="common">Root-knot nematode worm</name>
    <name type="synonym">Meloidogyne mayaguensis</name>
    <dbReference type="NCBI Taxonomy" id="390850"/>
    <lineage>
        <taxon>Eukaryota</taxon>
        <taxon>Metazoa</taxon>
        <taxon>Ecdysozoa</taxon>
        <taxon>Nematoda</taxon>
        <taxon>Chromadorea</taxon>
        <taxon>Rhabditida</taxon>
        <taxon>Tylenchina</taxon>
        <taxon>Tylenchomorpha</taxon>
        <taxon>Tylenchoidea</taxon>
        <taxon>Meloidogynidae</taxon>
        <taxon>Meloidogyninae</taxon>
        <taxon>Meloidogyne</taxon>
    </lineage>
</organism>
<comment type="caution">
    <text evidence="2">The sequence shown here is derived from an EMBL/GenBank/DDBJ whole genome shotgun (WGS) entry which is preliminary data.</text>
</comment>
<evidence type="ECO:0000313" key="3">
    <source>
        <dbReference type="Proteomes" id="UP000580250"/>
    </source>
</evidence>
<protein>
    <submittedName>
        <fullName evidence="2">Uncharacterized protein</fullName>
    </submittedName>
</protein>
<evidence type="ECO:0000256" key="1">
    <source>
        <dbReference type="SAM" id="MobiDB-lite"/>
    </source>
</evidence>
<proteinExistence type="predicted"/>
<dbReference type="EMBL" id="CAJEWN010000063">
    <property type="protein sequence ID" value="CAD2156704.1"/>
    <property type="molecule type" value="Genomic_DNA"/>
</dbReference>
<feature type="compositionally biased region" description="Acidic residues" evidence="1">
    <location>
        <begin position="66"/>
        <end position="83"/>
    </location>
</feature>
<feature type="compositionally biased region" description="Basic and acidic residues" evidence="1">
    <location>
        <begin position="1"/>
        <end position="13"/>
    </location>
</feature>
<feature type="compositionally biased region" description="Basic and acidic residues" evidence="1">
    <location>
        <begin position="20"/>
        <end position="54"/>
    </location>
</feature>
<dbReference type="Proteomes" id="UP000580250">
    <property type="component" value="Unassembled WGS sequence"/>
</dbReference>
<feature type="region of interest" description="Disordered" evidence="1">
    <location>
        <begin position="1"/>
        <end position="83"/>
    </location>
</feature>
<feature type="compositionally biased region" description="Polar residues" evidence="1">
    <location>
        <begin position="55"/>
        <end position="65"/>
    </location>
</feature>
<sequence>MEDDKYLMEKISSDEEGEYGDERRSQWIGDDGKELDSFSKKVEDKSTKSNEESPQKPTFTTSQIWDEQELHDDEEGENEQVMEDESLNGISTSPFWTQSIAPGKYYNRVSYFFKT</sequence>
<evidence type="ECO:0000313" key="2">
    <source>
        <dbReference type="EMBL" id="CAD2156704.1"/>
    </source>
</evidence>
<accession>A0A6V7UG46</accession>
<dbReference type="AlphaFoldDB" id="A0A6V7UG46"/>
<name>A0A6V7UG46_MELEN</name>
<reference evidence="2 3" key="1">
    <citation type="submission" date="2020-08" db="EMBL/GenBank/DDBJ databases">
        <authorList>
            <person name="Koutsovoulos G."/>
            <person name="Danchin GJ E."/>
        </authorList>
    </citation>
    <scope>NUCLEOTIDE SEQUENCE [LARGE SCALE GENOMIC DNA]</scope>
</reference>